<dbReference type="Gene3D" id="2.70.70.10">
    <property type="entry name" value="Glucose Permease (Domain IIA)"/>
    <property type="match status" value="1"/>
</dbReference>
<dbReference type="Proteomes" id="UP000002430">
    <property type="component" value="Chromosome"/>
</dbReference>
<feature type="domain" description="M23ase beta-sheet core" evidence="1">
    <location>
        <begin position="189"/>
        <end position="283"/>
    </location>
</feature>
<dbReference type="Pfam" id="PF01551">
    <property type="entry name" value="Peptidase_M23"/>
    <property type="match status" value="1"/>
</dbReference>
<dbReference type="PANTHER" id="PTHR21666:SF270">
    <property type="entry name" value="MUREIN HYDROLASE ACTIVATOR ENVC"/>
    <property type="match status" value="1"/>
</dbReference>
<dbReference type="AlphaFoldDB" id="Q1MRB5"/>
<dbReference type="OrthoDB" id="9815245at2"/>
<dbReference type="KEGG" id="lip:LI0406"/>
<dbReference type="HOGENOM" id="CLU_029425_5_1_7"/>
<reference evidence="2 3" key="1">
    <citation type="submission" date="2005-11" db="EMBL/GenBank/DDBJ databases">
        <title>The complete genome sequence of Lawsonia intracellularis: the causative agent of proliferative enteropathy.</title>
        <authorList>
            <person name="Kaur K."/>
            <person name="Zhang Q."/>
            <person name="Beckler D."/>
            <person name="Munir S."/>
            <person name="Li L."/>
            <person name="Kinsley K."/>
            <person name="Herron L."/>
            <person name="Peterson A."/>
            <person name="May B."/>
            <person name="Singh S."/>
            <person name="Gebhart C."/>
            <person name="Kapur V."/>
        </authorList>
    </citation>
    <scope>NUCLEOTIDE SEQUENCE [LARGE SCALE GENOMIC DNA]</scope>
    <source>
        <strain evidence="2 3">PHE/MN1-00</strain>
    </source>
</reference>
<organism evidence="2 3">
    <name type="scientific">Lawsonia intracellularis (strain PHE/MN1-00)</name>
    <dbReference type="NCBI Taxonomy" id="363253"/>
    <lineage>
        <taxon>Bacteria</taxon>
        <taxon>Pseudomonadati</taxon>
        <taxon>Thermodesulfobacteriota</taxon>
        <taxon>Desulfovibrionia</taxon>
        <taxon>Desulfovibrionales</taxon>
        <taxon>Desulfovibrionaceae</taxon>
        <taxon>Lawsonia</taxon>
    </lineage>
</organism>
<evidence type="ECO:0000259" key="1">
    <source>
        <dbReference type="Pfam" id="PF01551"/>
    </source>
</evidence>
<dbReference type="SUPFAM" id="SSF51261">
    <property type="entry name" value="Duplicated hybrid motif"/>
    <property type="match status" value="1"/>
</dbReference>
<evidence type="ECO:0000313" key="2">
    <source>
        <dbReference type="EMBL" id="CAJ54461.1"/>
    </source>
</evidence>
<dbReference type="InterPro" id="IPR016047">
    <property type="entry name" value="M23ase_b-sheet_dom"/>
</dbReference>
<dbReference type="RefSeq" id="WP_011526491.1">
    <property type="nucleotide sequence ID" value="NC_008011.1"/>
</dbReference>
<dbReference type="CDD" id="cd12797">
    <property type="entry name" value="M23_peptidase"/>
    <property type="match status" value="1"/>
</dbReference>
<sequence length="289" mass="32377">MRYLQQHVYYILFFLLPFCIVTKVSANSSLQIQIPNKVQQGTAILVSVISPIPESNAIFLWLNKSITVPFKKKGRHWEAQTLLPITVDMAKSEILAVRTSNNYIQQSIHIEPVHWPKQYISLGKKKQKFVTPSKKLVARLEHERKMIKEALSNISCKQYWSKPFVRPVKGIITSPFGGQRIFNGKPCSYHQGVDLRGAIGTPIKAMAAGKVTLSADLYYFGKAVFIDHGQGIYTLYGHMSRRDVQVGDMIKAGQKIGLVGATGRTTGPHLHFGLKILGHPVDPISLFPE</sequence>
<gene>
    <name evidence="2" type="ordered locus">LI0406</name>
</gene>
<dbReference type="InterPro" id="IPR011055">
    <property type="entry name" value="Dup_hybrid_motif"/>
</dbReference>
<accession>Q1MRB5</accession>
<evidence type="ECO:0000313" key="3">
    <source>
        <dbReference type="Proteomes" id="UP000002430"/>
    </source>
</evidence>
<dbReference type="STRING" id="363253.LI0406"/>
<dbReference type="InterPro" id="IPR050570">
    <property type="entry name" value="Cell_wall_metabolism_enzyme"/>
</dbReference>
<dbReference type="GO" id="GO:0004222">
    <property type="term" value="F:metalloendopeptidase activity"/>
    <property type="evidence" value="ECO:0007669"/>
    <property type="project" value="TreeGrafter"/>
</dbReference>
<dbReference type="eggNOG" id="COG0739">
    <property type="taxonomic scope" value="Bacteria"/>
</dbReference>
<keyword evidence="3" id="KW-1185">Reference proteome</keyword>
<name>Q1MRB5_LAWIP</name>
<dbReference type="EMBL" id="AM180252">
    <property type="protein sequence ID" value="CAJ54461.1"/>
    <property type="molecule type" value="Genomic_DNA"/>
</dbReference>
<protein>
    <submittedName>
        <fullName evidence="2">Membrane proteins related to metalloendopeptidases</fullName>
    </submittedName>
</protein>
<dbReference type="PANTHER" id="PTHR21666">
    <property type="entry name" value="PEPTIDASE-RELATED"/>
    <property type="match status" value="1"/>
</dbReference>
<proteinExistence type="predicted"/>